<gene>
    <name evidence="8" type="primary">arsS</name>
    <name evidence="8" type="ORF">VJ920_03975</name>
</gene>
<dbReference type="Pfam" id="PF13847">
    <property type="entry name" value="Methyltransf_31"/>
    <property type="match status" value="1"/>
</dbReference>
<dbReference type="Gene3D" id="3.40.50.150">
    <property type="entry name" value="Vaccinia Virus protein VP39"/>
    <property type="match status" value="1"/>
</dbReference>
<dbReference type="SFLD" id="SFLDG01067">
    <property type="entry name" value="SPASM/twitch_domain_containing"/>
    <property type="match status" value="1"/>
</dbReference>
<dbReference type="InterPro" id="IPR058240">
    <property type="entry name" value="rSAM_sf"/>
</dbReference>
<comment type="caution">
    <text evidence="8">The sequence shown here is derived from an EMBL/GenBank/DDBJ whole genome shotgun (WGS) entry which is preliminary data.</text>
</comment>
<protein>
    <submittedName>
        <fullName evidence="8">Arsenosugar biosynthesis radical SAM (Seleno)protein ArsS</fullName>
    </submittedName>
</protein>
<sequence>MAGTTLSHGALVPSQDISQIPDGELSIREQVRQYYGSILADSDDLKTNATCCATDAPPRYVLDVMPLIDDEIMSKFYGCGSPIPPALEGCTVLDLGCGVGRDVYVLSKLVGSAGRVIGVDMTPSQLAVAQAHEEDQARRFGFDENNVEFKCGYIEDLADLGIEDESIDLVVSNCVINLTPFKEQVFREIYRVLKPGGELYFSDVFCDRRMPEALRRDPVLLGECLGGAIYLEDFRRMMARIGWASFLYTAIDDIHVSDLALETKLGFTGFTSRTVRAIKAQGLEDGEENWGQTARYLGTIPEMPRYFDLSEEIRLIKGRPVALSGNMAEMLAQSRYGAHFDISERGAHRGAFEFCRAQDAVEARRGKRAVDVTYLEEALGRIGQPSFEERVNAPAALCAPAGSETLQVNITYACNLACRHCYLECAPKSEAAMDRATMEACLKAFTAAGFTTFDITGGSPELHPDFPWFLREAARRAREAGGAVIVRTNLTLLEKLEYASLMDLFAEEGVTLVASLPYFDAEGTDAQRGNRVYERAVSAIRALNERGYGKGEGLVLDLAYNVAGPFLPPPQDMLEDLYRDELERREGVAFDHLYAFNNYPLGRFAHDLLNAGLFDEYLRLLAENFNALAVQRMMCRGQVNVDVDGRLYDCEVNHVLGLPIQLPAKDGAGKRDATVADLAAGALPERTVRTNPVCYSCAAGFGSSCGGSLVKERS</sequence>
<dbReference type="CDD" id="cd01335">
    <property type="entry name" value="Radical_SAM"/>
    <property type="match status" value="1"/>
</dbReference>
<keyword evidence="4" id="KW-0411">Iron-sulfur</keyword>
<dbReference type="Pfam" id="PF04055">
    <property type="entry name" value="Radical_SAM"/>
    <property type="match status" value="1"/>
</dbReference>
<evidence type="ECO:0000259" key="7">
    <source>
        <dbReference type="Pfam" id="PF13847"/>
    </source>
</evidence>
<name>A0ABU6IX80_9ACTN</name>
<dbReference type="PANTHER" id="PTHR43728:SF1">
    <property type="entry name" value="FE-S OXIDOREDUCTASE"/>
    <property type="match status" value="1"/>
</dbReference>
<dbReference type="RefSeq" id="WP_326454457.1">
    <property type="nucleotide sequence ID" value="NZ_JAYMFH010000003.1"/>
</dbReference>
<dbReference type="InterPro" id="IPR029063">
    <property type="entry name" value="SAM-dependent_MTases_sf"/>
</dbReference>
<reference evidence="8 9" key="1">
    <citation type="submission" date="2024-01" db="EMBL/GenBank/DDBJ databases">
        <title>novel species in genus Adlercreutzia.</title>
        <authorList>
            <person name="Liu X."/>
        </authorList>
    </citation>
    <scope>NUCLEOTIDE SEQUENCE [LARGE SCALE GENOMIC DNA]</scope>
    <source>
        <strain evidence="8 9">R22</strain>
    </source>
</reference>
<feature type="domain" description="Methyltransferase" evidence="7">
    <location>
        <begin position="88"/>
        <end position="240"/>
    </location>
</feature>
<dbReference type="CDD" id="cd02440">
    <property type="entry name" value="AdoMet_MTases"/>
    <property type="match status" value="1"/>
</dbReference>
<dbReference type="SFLD" id="SFLDS00029">
    <property type="entry name" value="Radical_SAM"/>
    <property type="match status" value="1"/>
</dbReference>
<keyword evidence="2" id="KW-0479">Metal-binding</keyword>
<feature type="domain" description="Radical SAM core" evidence="5">
    <location>
        <begin position="408"/>
        <end position="549"/>
    </location>
</feature>
<dbReference type="NCBIfam" id="TIGR04167">
    <property type="entry name" value="rSAM_SeCys"/>
    <property type="match status" value="1"/>
</dbReference>
<evidence type="ECO:0000256" key="3">
    <source>
        <dbReference type="ARBA" id="ARBA00023004"/>
    </source>
</evidence>
<dbReference type="Gene3D" id="3.20.20.70">
    <property type="entry name" value="Aldolase class I"/>
    <property type="match status" value="1"/>
</dbReference>
<dbReference type="InterPro" id="IPR025714">
    <property type="entry name" value="Methyltranfer_dom"/>
</dbReference>
<dbReference type="SUPFAM" id="SSF53335">
    <property type="entry name" value="S-adenosyl-L-methionine-dependent methyltransferases"/>
    <property type="match status" value="1"/>
</dbReference>
<keyword evidence="3" id="KW-0408">Iron</keyword>
<dbReference type="InterPro" id="IPR013785">
    <property type="entry name" value="Aldolase_TIM"/>
</dbReference>
<evidence type="ECO:0000259" key="6">
    <source>
        <dbReference type="Pfam" id="PF12345"/>
    </source>
</evidence>
<evidence type="ECO:0000256" key="2">
    <source>
        <dbReference type="ARBA" id="ARBA00022723"/>
    </source>
</evidence>
<feature type="domain" description="Arsenosugar biosynthesis radical SAM protein ArsS-like C-terminal" evidence="6">
    <location>
        <begin position="567"/>
        <end position="708"/>
    </location>
</feature>
<dbReference type="InterPro" id="IPR026351">
    <property type="entry name" value="rSAM_ArsS-like"/>
</dbReference>
<evidence type="ECO:0000256" key="4">
    <source>
        <dbReference type="ARBA" id="ARBA00023014"/>
    </source>
</evidence>
<dbReference type="EMBL" id="JAYMFH010000003">
    <property type="protein sequence ID" value="MEC4294462.1"/>
    <property type="molecule type" value="Genomic_DNA"/>
</dbReference>
<evidence type="ECO:0000313" key="8">
    <source>
        <dbReference type="EMBL" id="MEC4294462.1"/>
    </source>
</evidence>
<dbReference type="PANTHER" id="PTHR43728">
    <property type="entry name" value="SLR0304 PROTEIN"/>
    <property type="match status" value="1"/>
</dbReference>
<proteinExistence type="predicted"/>
<dbReference type="InterPro" id="IPR007197">
    <property type="entry name" value="rSAM"/>
</dbReference>
<keyword evidence="9" id="KW-1185">Reference proteome</keyword>
<evidence type="ECO:0000259" key="5">
    <source>
        <dbReference type="Pfam" id="PF04055"/>
    </source>
</evidence>
<evidence type="ECO:0000313" key="9">
    <source>
        <dbReference type="Proteomes" id="UP001343724"/>
    </source>
</evidence>
<keyword evidence="1" id="KW-0949">S-adenosyl-L-methionine</keyword>
<accession>A0ABU6IX80</accession>
<dbReference type="Gene3D" id="3.40.5.100">
    <property type="match status" value="1"/>
</dbReference>
<evidence type="ECO:0000256" key="1">
    <source>
        <dbReference type="ARBA" id="ARBA00022691"/>
    </source>
</evidence>
<organism evidence="8 9">
    <name type="scientific">Adlercreutzia shanghongiae</name>
    <dbReference type="NCBI Taxonomy" id="3111773"/>
    <lineage>
        <taxon>Bacteria</taxon>
        <taxon>Bacillati</taxon>
        <taxon>Actinomycetota</taxon>
        <taxon>Coriobacteriia</taxon>
        <taxon>Eggerthellales</taxon>
        <taxon>Eggerthellaceae</taxon>
        <taxon>Adlercreutzia</taxon>
    </lineage>
</organism>
<dbReference type="InterPro" id="IPR024521">
    <property type="entry name" value="ArsS-like_C"/>
</dbReference>
<dbReference type="Proteomes" id="UP001343724">
    <property type="component" value="Unassembled WGS sequence"/>
</dbReference>
<dbReference type="Pfam" id="PF12345">
    <property type="entry name" value="DUF3641"/>
    <property type="match status" value="1"/>
</dbReference>
<dbReference type="SUPFAM" id="SSF102114">
    <property type="entry name" value="Radical SAM enzymes"/>
    <property type="match status" value="1"/>
</dbReference>